<dbReference type="PANTHER" id="PTHR42711:SF5">
    <property type="entry name" value="ABC TRANSPORTER ATP-BINDING PROTEIN NATA"/>
    <property type="match status" value="1"/>
</dbReference>
<dbReference type="EMBL" id="PSVT01000011">
    <property type="protein sequence ID" value="PPH77406.1"/>
    <property type="molecule type" value="Genomic_DNA"/>
</dbReference>
<keyword evidence="6" id="KW-0046">Antibiotic resistance</keyword>
<evidence type="ECO:0000313" key="10">
    <source>
        <dbReference type="Proteomes" id="UP000239698"/>
    </source>
</evidence>
<comment type="caution">
    <text evidence="9">The sequence shown here is derived from an EMBL/GenBank/DDBJ whole genome shotgun (WGS) entry which is preliminary data.</text>
</comment>
<dbReference type="PANTHER" id="PTHR42711">
    <property type="entry name" value="ABC TRANSPORTER ATP-BINDING PROTEIN"/>
    <property type="match status" value="1"/>
</dbReference>
<dbReference type="RefSeq" id="WP_104268127.1">
    <property type="nucleotide sequence ID" value="NZ_PSUF01000002.1"/>
</dbReference>
<feature type="domain" description="ABC transporter" evidence="8">
    <location>
        <begin position="25"/>
        <end position="250"/>
    </location>
</feature>
<dbReference type="PROSITE" id="PS50893">
    <property type="entry name" value="ABC_TRANSPORTER_2"/>
    <property type="match status" value="1"/>
</dbReference>
<evidence type="ECO:0000259" key="8">
    <source>
        <dbReference type="PROSITE" id="PS50893"/>
    </source>
</evidence>
<proteinExistence type="inferred from homology"/>
<keyword evidence="5 9" id="KW-0067">ATP-binding</keyword>
<accession>A0ABX5AEF4</accession>
<dbReference type="InterPro" id="IPR017871">
    <property type="entry name" value="ABC_transporter-like_CS"/>
</dbReference>
<organism evidence="9 10">
    <name type="scientific">Rathayibacter rathayi</name>
    <name type="common">Corynebacterium rathayi</name>
    <dbReference type="NCBI Taxonomy" id="33887"/>
    <lineage>
        <taxon>Bacteria</taxon>
        <taxon>Bacillati</taxon>
        <taxon>Actinomycetota</taxon>
        <taxon>Actinomycetes</taxon>
        <taxon>Micrococcales</taxon>
        <taxon>Microbacteriaceae</taxon>
        <taxon>Rathayibacter</taxon>
    </lineage>
</organism>
<evidence type="ECO:0000256" key="7">
    <source>
        <dbReference type="SAM" id="MobiDB-lite"/>
    </source>
</evidence>
<evidence type="ECO:0000313" key="9">
    <source>
        <dbReference type="EMBL" id="PPH77406.1"/>
    </source>
</evidence>
<sequence length="340" mass="36837">MSTLRRPQIARDPATHRSPSSDVVVEVQGLAKTYGDFRVIAGLDLEVHRGEIFGLLGPNGAGKTTTIDLLVGLRRPTSGSVRVLGLDPAVDRTEFTARVAVQPQEASIYETLTVAETLRLIAALHASPRPVSEIAEHIGLADQARVRVRRLSGGQRRRLLLGVALIGDPEVVVLDEPSAGLDPAARQSLWALISSLRERGTTVVITTHHMDEAAVLCDRVAIVVDGAIVALDAPDELVRQSSAQRRVTFTLSGETAIDDLRSHVGVVSLETAPLESGQRVDVVTTDSDELLAHLITNDWRPRDLLISTQTLEDVFLALAETSDYASRSRGRTTKKGRKQR</sequence>
<evidence type="ECO:0000256" key="2">
    <source>
        <dbReference type="ARBA" id="ARBA00005417"/>
    </source>
</evidence>
<evidence type="ECO:0000256" key="6">
    <source>
        <dbReference type="ARBA" id="ARBA00023251"/>
    </source>
</evidence>
<evidence type="ECO:0000256" key="1">
    <source>
        <dbReference type="ARBA" id="ARBA00004202"/>
    </source>
</evidence>
<dbReference type="SMART" id="SM00382">
    <property type="entry name" value="AAA"/>
    <property type="match status" value="1"/>
</dbReference>
<evidence type="ECO:0000256" key="3">
    <source>
        <dbReference type="ARBA" id="ARBA00022448"/>
    </source>
</evidence>
<dbReference type="InterPro" id="IPR003593">
    <property type="entry name" value="AAA+_ATPase"/>
</dbReference>
<dbReference type="Gene3D" id="3.40.50.300">
    <property type="entry name" value="P-loop containing nucleotide triphosphate hydrolases"/>
    <property type="match status" value="1"/>
</dbReference>
<dbReference type="CDD" id="cd03263">
    <property type="entry name" value="ABC_subfamily_A"/>
    <property type="match status" value="1"/>
</dbReference>
<protein>
    <submittedName>
        <fullName evidence="9">ABC transporter ATP-binding protein</fullName>
    </submittedName>
</protein>
<dbReference type="PROSITE" id="PS00211">
    <property type="entry name" value="ABC_TRANSPORTER_1"/>
    <property type="match status" value="1"/>
</dbReference>
<dbReference type="InterPro" id="IPR003439">
    <property type="entry name" value="ABC_transporter-like_ATP-bd"/>
</dbReference>
<dbReference type="Proteomes" id="UP000239698">
    <property type="component" value="Unassembled WGS sequence"/>
</dbReference>
<keyword evidence="4" id="KW-0547">Nucleotide-binding</keyword>
<feature type="region of interest" description="Disordered" evidence="7">
    <location>
        <begin position="1"/>
        <end position="21"/>
    </location>
</feature>
<dbReference type="GO" id="GO:0005524">
    <property type="term" value="F:ATP binding"/>
    <property type="evidence" value="ECO:0007669"/>
    <property type="project" value="UniProtKB-KW"/>
</dbReference>
<evidence type="ECO:0000256" key="5">
    <source>
        <dbReference type="ARBA" id="ARBA00022840"/>
    </source>
</evidence>
<dbReference type="InterPro" id="IPR050763">
    <property type="entry name" value="ABC_transporter_ATP-binding"/>
</dbReference>
<comment type="similarity">
    <text evidence="2">Belongs to the ABC transporter superfamily.</text>
</comment>
<keyword evidence="10" id="KW-1185">Reference proteome</keyword>
<dbReference type="InterPro" id="IPR027417">
    <property type="entry name" value="P-loop_NTPase"/>
</dbReference>
<dbReference type="SUPFAM" id="SSF52540">
    <property type="entry name" value="P-loop containing nucleoside triphosphate hydrolases"/>
    <property type="match status" value="1"/>
</dbReference>
<evidence type="ECO:0000256" key="4">
    <source>
        <dbReference type="ARBA" id="ARBA00022741"/>
    </source>
</evidence>
<gene>
    <name evidence="9" type="ORF">C5C40_07050</name>
</gene>
<reference evidence="9 10" key="1">
    <citation type="submission" date="2018-02" db="EMBL/GenBank/DDBJ databases">
        <title>Bacteriophage NCPPB3778 and a type I-E CRISPR drive the evolution of the US Biological Select Agent, Rathayibacter toxicus.</title>
        <authorList>
            <person name="Davis E.W.II."/>
            <person name="Tabima J.F."/>
            <person name="Weisberg A.J."/>
            <person name="Lopes L.D."/>
            <person name="Wiseman M.S."/>
            <person name="Wiseman M.S."/>
            <person name="Pupko T."/>
            <person name="Belcher M.S."/>
            <person name="Sechler A.J."/>
            <person name="Tancos M.A."/>
            <person name="Schroeder B.K."/>
            <person name="Murray T.D."/>
            <person name="Luster D.G."/>
            <person name="Schneider W.L."/>
            <person name="Rogers E."/>
            <person name="Andreote F.D."/>
            <person name="Grunwald N.J."/>
            <person name="Putnam M.L."/>
            <person name="Chang J.H."/>
        </authorList>
    </citation>
    <scope>NUCLEOTIDE SEQUENCE [LARGE SCALE GENOMIC DNA]</scope>
    <source>
        <strain evidence="9 10">AY1D6</strain>
    </source>
</reference>
<keyword evidence="3" id="KW-0813">Transport</keyword>
<comment type="subcellular location">
    <subcellularLocation>
        <location evidence="1">Cell membrane</location>
        <topology evidence="1">Peripheral membrane protein</topology>
    </subcellularLocation>
</comment>
<dbReference type="Pfam" id="PF00005">
    <property type="entry name" value="ABC_tran"/>
    <property type="match status" value="1"/>
</dbReference>
<name>A0ABX5AEF4_RATRA</name>